<feature type="domain" description="Metallo-beta-lactamase" evidence="7">
    <location>
        <begin position="587"/>
        <end position="778"/>
    </location>
</feature>
<dbReference type="Gene3D" id="3.60.15.10">
    <property type="entry name" value="Ribonuclease Z/Hydroxyacylglutathione hydrolase-like"/>
    <property type="match status" value="1"/>
</dbReference>
<feature type="transmembrane region" description="Helical" evidence="6">
    <location>
        <begin position="528"/>
        <end position="547"/>
    </location>
</feature>
<dbReference type="NCBIfam" id="TIGR00361">
    <property type="entry name" value="ComEC_Rec2"/>
    <property type="match status" value="1"/>
</dbReference>
<proteinExistence type="predicted"/>
<dbReference type="PANTHER" id="PTHR30619:SF1">
    <property type="entry name" value="RECOMBINATION PROTEIN 2"/>
    <property type="match status" value="1"/>
</dbReference>
<dbReference type="InterPro" id="IPR025405">
    <property type="entry name" value="DUF4131"/>
</dbReference>
<feature type="transmembrane region" description="Helical" evidence="6">
    <location>
        <begin position="357"/>
        <end position="375"/>
    </location>
</feature>
<evidence type="ECO:0000256" key="4">
    <source>
        <dbReference type="ARBA" id="ARBA00022989"/>
    </source>
</evidence>
<dbReference type="SMART" id="SM00849">
    <property type="entry name" value="Lactamase_B"/>
    <property type="match status" value="1"/>
</dbReference>
<feature type="transmembrane region" description="Helical" evidence="6">
    <location>
        <begin position="314"/>
        <end position="336"/>
    </location>
</feature>
<dbReference type="InterPro" id="IPR052159">
    <property type="entry name" value="Competence_DNA_uptake"/>
</dbReference>
<evidence type="ECO:0000313" key="8">
    <source>
        <dbReference type="EMBL" id="GMG88264.1"/>
    </source>
</evidence>
<accession>A0ABQ6M1V3</accession>
<evidence type="ECO:0000256" key="3">
    <source>
        <dbReference type="ARBA" id="ARBA00022692"/>
    </source>
</evidence>
<gene>
    <name evidence="8" type="ORF">MNKW57_25850</name>
</gene>
<feature type="transmembrane region" description="Helical" evidence="6">
    <location>
        <begin position="42"/>
        <end position="59"/>
    </location>
</feature>
<dbReference type="NCBIfam" id="TIGR00360">
    <property type="entry name" value="ComEC_N-term"/>
    <property type="match status" value="1"/>
</dbReference>
<dbReference type="Pfam" id="PF13567">
    <property type="entry name" value="DUF4131"/>
    <property type="match status" value="1"/>
</dbReference>
<dbReference type="PANTHER" id="PTHR30619">
    <property type="entry name" value="DNA INTERNALIZATION/COMPETENCE PROTEIN COMEC/REC2"/>
    <property type="match status" value="1"/>
</dbReference>
<dbReference type="InterPro" id="IPR004797">
    <property type="entry name" value="Competence_ComEC/Rec2"/>
</dbReference>
<evidence type="ECO:0000256" key="2">
    <source>
        <dbReference type="ARBA" id="ARBA00022475"/>
    </source>
</evidence>
<dbReference type="CDD" id="cd07731">
    <property type="entry name" value="ComA-like_MBL-fold"/>
    <property type="match status" value="1"/>
</dbReference>
<dbReference type="Proteomes" id="UP001224392">
    <property type="component" value="Unassembled WGS sequence"/>
</dbReference>
<feature type="transmembrane region" description="Helical" evidence="6">
    <location>
        <begin position="71"/>
        <end position="90"/>
    </location>
</feature>
<reference evidence="8 9" key="1">
    <citation type="submission" date="2023-04" db="EMBL/GenBank/DDBJ databases">
        <title>Marinobulbifer ophiurae gen. nov., sp. Nov., isolate from tissue of brittle star Ophioplocus japonicus.</title>
        <authorList>
            <person name="Kawano K."/>
            <person name="Sawayama S."/>
            <person name="Nakagawa S."/>
        </authorList>
    </citation>
    <scope>NUCLEOTIDE SEQUENCE [LARGE SCALE GENOMIC DNA]</scope>
    <source>
        <strain evidence="8 9">NKW57</strain>
    </source>
</reference>
<dbReference type="EMBL" id="BSYJ01000005">
    <property type="protein sequence ID" value="GMG88264.1"/>
    <property type="molecule type" value="Genomic_DNA"/>
</dbReference>
<feature type="transmembrane region" description="Helical" evidence="6">
    <location>
        <begin position="381"/>
        <end position="398"/>
    </location>
</feature>
<sequence>MEAARGDAPRGGAPRKLYFVFFCLGLSLAALLPDIPDFIHRLRPLLLALALLPALYALLIRASNTVSSSRLLHGGGLIAALLVGFVLSSGDLAQRVSARLPAAHHGNDLHFTFEITSVVAMDAPDPVFTARVVVPDAGRILSTGDRIRLAWYRIEQENRQLLRAGNVLQATVRLKPPRGTVNPGVFDYDGWLLRKNIVATGYIRTKEFTPRKGQGPDSISRQLNVLRQDVYEWISGPNNAALERSGLIAALLLGIRDNVPEDATALLRRTGTSHLLAISGMHIGLVAGLAWFVAGMPGRLLAVLPCGPSRGHWLAGFSAISAAGAYALLAGAPLSAQRAWLMASMGVLFLMSRRRTDGWSAFWFAACVVLLLEPLSVFDPGFWLSFCAVAILLARFAGRRAPAGTGQGADRGAGAHNRLLTASLQLLRAQWAIGLGLLPLSLMYFSGISTSGFVANLFAIPLVSLLIMPMLFLSVVTAALPFAWVEFAAARCLAVTDSLLGFLMAGLRQVDSLAGNLSTGWMAVPEDLLGLPVVLCGLTAVAVLGFLPPRFPAKPAISVMALGLLCWLLVDRPVREGLQLDVLDVGQGLAMVIRTAGKTLVWDTGVRFPGGFNSAEAVIEPFLRHQGVRTIDLLVVSHDDSDHAGGSDYLLRAFPVTKLLAPGGLAAKYARRYPGLAVGACHSSAPNLGYGSLSIEWLWPASVDSPGTDNAHSCVGLLQYRSAEILLPGDIDRDVELKLGGLGEVDLLVAAHHGSRYSSSWGLLQKTRPRYTVYSAGYRHRFRHPHPNSVERARAVGSSVYSTALSGALSFNWHPDGMLEVEEARRSQKRFWYTLHSL</sequence>
<evidence type="ECO:0000259" key="7">
    <source>
        <dbReference type="SMART" id="SM00849"/>
    </source>
</evidence>
<evidence type="ECO:0000256" key="5">
    <source>
        <dbReference type="ARBA" id="ARBA00023136"/>
    </source>
</evidence>
<dbReference type="InterPro" id="IPR035681">
    <property type="entry name" value="ComA-like_MBL"/>
</dbReference>
<comment type="subcellular location">
    <subcellularLocation>
        <location evidence="1">Cell membrane</location>
        <topology evidence="1">Multi-pass membrane protein</topology>
    </subcellularLocation>
</comment>
<name>A0ABQ6M1V3_9GAMM</name>
<dbReference type="Pfam" id="PF03772">
    <property type="entry name" value="Competence"/>
    <property type="match status" value="1"/>
</dbReference>
<evidence type="ECO:0000256" key="6">
    <source>
        <dbReference type="SAM" id="Phobius"/>
    </source>
</evidence>
<dbReference type="InterPro" id="IPR036866">
    <property type="entry name" value="RibonucZ/Hydroxyglut_hydro"/>
</dbReference>
<feature type="transmembrane region" description="Helical" evidence="6">
    <location>
        <begin position="275"/>
        <end position="294"/>
    </location>
</feature>
<feature type="transmembrane region" description="Helical" evidence="6">
    <location>
        <begin position="17"/>
        <end position="35"/>
    </location>
</feature>
<keyword evidence="5 6" id="KW-0472">Membrane</keyword>
<dbReference type="Pfam" id="PF00753">
    <property type="entry name" value="Lactamase_B"/>
    <property type="match status" value="1"/>
</dbReference>
<dbReference type="SUPFAM" id="SSF56281">
    <property type="entry name" value="Metallo-hydrolase/oxidoreductase"/>
    <property type="match status" value="1"/>
</dbReference>
<keyword evidence="3 6" id="KW-0812">Transmembrane</keyword>
<keyword evidence="4 6" id="KW-1133">Transmembrane helix</keyword>
<organism evidence="8 9">
    <name type="scientific">Biformimicrobium ophioploci</name>
    <dbReference type="NCBI Taxonomy" id="3036711"/>
    <lineage>
        <taxon>Bacteria</taxon>
        <taxon>Pseudomonadati</taxon>
        <taxon>Pseudomonadota</taxon>
        <taxon>Gammaproteobacteria</taxon>
        <taxon>Cellvibrionales</taxon>
        <taxon>Microbulbiferaceae</taxon>
        <taxon>Biformimicrobium</taxon>
    </lineage>
</organism>
<dbReference type="InterPro" id="IPR004477">
    <property type="entry name" value="ComEC_N"/>
</dbReference>
<evidence type="ECO:0000256" key="1">
    <source>
        <dbReference type="ARBA" id="ARBA00004651"/>
    </source>
</evidence>
<comment type="caution">
    <text evidence="8">The sequence shown here is derived from an EMBL/GenBank/DDBJ whole genome shotgun (WGS) entry which is preliminary data.</text>
</comment>
<dbReference type="RefSeq" id="WP_285764870.1">
    <property type="nucleotide sequence ID" value="NZ_BSYJ01000005.1"/>
</dbReference>
<keyword evidence="2" id="KW-1003">Cell membrane</keyword>
<evidence type="ECO:0000313" key="9">
    <source>
        <dbReference type="Proteomes" id="UP001224392"/>
    </source>
</evidence>
<protein>
    <submittedName>
        <fullName evidence="8">DNA internalization-related competence protein ComEC/Rec2</fullName>
    </submittedName>
</protein>
<feature type="transmembrane region" description="Helical" evidence="6">
    <location>
        <begin position="453"/>
        <end position="482"/>
    </location>
</feature>
<keyword evidence="9" id="KW-1185">Reference proteome</keyword>
<dbReference type="InterPro" id="IPR001279">
    <property type="entry name" value="Metallo-B-lactamas"/>
</dbReference>